<dbReference type="InterPro" id="IPR000871">
    <property type="entry name" value="Beta-lactam_class-A"/>
</dbReference>
<dbReference type="RefSeq" id="WP_424991630.1">
    <property type="nucleotide sequence ID" value="NZ_SNZP01000009.1"/>
</dbReference>
<evidence type="ECO:0000259" key="8">
    <source>
        <dbReference type="Pfam" id="PF13354"/>
    </source>
</evidence>
<dbReference type="PROSITE" id="PS00146">
    <property type="entry name" value="BETA_LACTAMASE_A"/>
    <property type="match status" value="1"/>
</dbReference>
<name>A0A4R7B2X1_9NEIS</name>
<evidence type="ECO:0000256" key="4">
    <source>
        <dbReference type="ARBA" id="ARBA00022801"/>
    </source>
</evidence>
<evidence type="ECO:0000256" key="3">
    <source>
        <dbReference type="ARBA" id="ARBA00012865"/>
    </source>
</evidence>
<evidence type="ECO:0000256" key="2">
    <source>
        <dbReference type="ARBA" id="ARBA00009009"/>
    </source>
</evidence>
<dbReference type="InterPro" id="IPR045155">
    <property type="entry name" value="Beta-lactam_cat"/>
</dbReference>
<keyword evidence="10" id="KW-1185">Reference proteome</keyword>
<comment type="caution">
    <text evidence="9">The sequence shown here is derived from an EMBL/GenBank/DDBJ whole genome shotgun (WGS) entry which is preliminary data.</text>
</comment>
<gene>
    <name evidence="9" type="ORF">DFP86_109123</name>
</gene>
<proteinExistence type="inferred from homology"/>
<feature type="domain" description="Beta-lactamase class A catalytic" evidence="8">
    <location>
        <begin position="58"/>
        <end position="272"/>
    </location>
</feature>
<dbReference type="InterPro" id="IPR012338">
    <property type="entry name" value="Beta-lactam/transpept-like"/>
</dbReference>
<keyword evidence="4 6" id="KW-0378">Hydrolase</keyword>
<evidence type="ECO:0000313" key="9">
    <source>
        <dbReference type="EMBL" id="TDR77881.1"/>
    </source>
</evidence>
<comment type="similarity">
    <text evidence="2 6">Belongs to the class-A beta-lactamase family.</text>
</comment>
<dbReference type="InterPro" id="IPR023650">
    <property type="entry name" value="Beta-lactam_class-A_AS"/>
</dbReference>
<feature type="chain" id="PRO_5021024404" description="Beta-lactamase" evidence="7">
    <location>
        <begin position="34"/>
        <end position="302"/>
    </location>
</feature>
<evidence type="ECO:0000256" key="7">
    <source>
        <dbReference type="SAM" id="SignalP"/>
    </source>
</evidence>
<dbReference type="SUPFAM" id="SSF56601">
    <property type="entry name" value="beta-lactamase/transpeptidase-like"/>
    <property type="match status" value="1"/>
</dbReference>
<dbReference type="GO" id="GO:0046677">
    <property type="term" value="P:response to antibiotic"/>
    <property type="evidence" value="ECO:0007669"/>
    <property type="project" value="UniProtKB-UniRule"/>
</dbReference>
<sequence length="302" mass="32333">MTQSVLQTATTARFMCFALTALALLGLHAPAQAIDPARQQAIRQHLSQLERSTNGRLGVALIDTADNSRVGYRADERFPLCSTSKVMAAAALLKLSESQRGLMQRDIAIERSDLVNYNPVTEKYVGGRMTLAALSAAAVQYSDNVAMNKLIEQLGGPQAVTRYSRTLGDRAFRLDRKEPGLNSAIPGDERDTTTPAAMAESLRKLTLGDALQAPQREQLVNWMKGSTTGAASIRAGLPASWAVGDKTGSGAYGTTNDIAVIWPTGRAPLILVTYFTQKAPKALARRDVLASAAHIVIQQGGL</sequence>
<evidence type="ECO:0000256" key="1">
    <source>
        <dbReference type="ARBA" id="ARBA00001526"/>
    </source>
</evidence>
<comment type="catalytic activity">
    <reaction evidence="1 6">
        <text>a beta-lactam + H2O = a substituted beta-amino acid</text>
        <dbReference type="Rhea" id="RHEA:20401"/>
        <dbReference type="ChEBI" id="CHEBI:15377"/>
        <dbReference type="ChEBI" id="CHEBI:35627"/>
        <dbReference type="ChEBI" id="CHEBI:140347"/>
        <dbReference type="EC" id="3.5.2.6"/>
    </reaction>
</comment>
<keyword evidence="5 6" id="KW-0046">Antibiotic resistance</keyword>
<dbReference type="Pfam" id="PF13354">
    <property type="entry name" value="Beta-lactamase2"/>
    <property type="match status" value="1"/>
</dbReference>
<reference evidence="9 10" key="1">
    <citation type="submission" date="2019-03" db="EMBL/GenBank/DDBJ databases">
        <title>Genomic Encyclopedia of Type Strains, Phase III (KMG-III): the genomes of soil and plant-associated and newly described type strains.</title>
        <authorList>
            <person name="Whitman W."/>
        </authorList>
    </citation>
    <scope>NUCLEOTIDE SEQUENCE [LARGE SCALE GENOMIC DNA]</scope>
    <source>
        <strain evidence="9 10">CECT 8976</strain>
    </source>
</reference>
<dbReference type="EC" id="3.5.2.6" evidence="3 6"/>
<evidence type="ECO:0000256" key="6">
    <source>
        <dbReference type="RuleBase" id="RU361140"/>
    </source>
</evidence>
<dbReference type="PANTHER" id="PTHR35333:SF3">
    <property type="entry name" value="BETA-LACTAMASE-TYPE TRANSPEPTIDASE FOLD CONTAINING PROTEIN"/>
    <property type="match status" value="1"/>
</dbReference>
<dbReference type="EMBL" id="SNZP01000009">
    <property type="protein sequence ID" value="TDR77881.1"/>
    <property type="molecule type" value="Genomic_DNA"/>
</dbReference>
<accession>A0A4R7B2X1</accession>
<evidence type="ECO:0000256" key="5">
    <source>
        <dbReference type="ARBA" id="ARBA00023251"/>
    </source>
</evidence>
<dbReference type="Gene3D" id="3.40.710.10">
    <property type="entry name" value="DD-peptidase/beta-lactamase superfamily"/>
    <property type="match status" value="1"/>
</dbReference>
<dbReference type="PANTHER" id="PTHR35333">
    <property type="entry name" value="BETA-LACTAMASE"/>
    <property type="match status" value="1"/>
</dbReference>
<organism evidence="9 10">
    <name type="scientific">Paludibacterium purpuratum</name>
    <dbReference type="NCBI Taxonomy" id="1144873"/>
    <lineage>
        <taxon>Bacteria</taxon>
        <taxon>Pseudomonadati</taxon>
        <taxon>Pseudomonadota</taxon>
        <taxon>Betaproteobacteria</taxon>
        <taxon>Neisseriales</taxon>
        <taxon>Chromobacteriaceae</taxon>
        <taxon>Paludibacterium</taxon>
    </lineage>
</organism>
<dbReference type="Proteomes" id="UP000295611">
    <property type="component" value="Unassembled WGS sequence"/>
</dbReference>
<feature type="signal peptide" evidence="7">
    <location>
        <begin position="1"/>
        <end position="33"/>
    </location>
</feature>
<dbReference type="GO" id="GO:0008800">
    <property type="term" value="F:beta-lactamase activity"/>
    <property type="evidence" value="ECO:0007669"/>
    <property type="project" value="UniProtKB-UniRule"/>
</dbReference>
<keyword evidence="7" id="KW-0732">Signal</keyword>
<evidence type="ECO:0000313" key="10">
    <source>
        <dbReference type="Proteomes" id="UP000295611"/>
    </source>
</evidence>
<protein>
    <recommendedName>
        <fullName evidence="3 6">Beta-lactamase</fullName>
        <ecNumber evidence="3 6">3.5.2.6</ecNumber>
    </recommendedName>
</protein>
<dbReference type="GO" id="GO:0030655">
    <property type="term" value="P:beta-lactam antibiotic catabolic process"/>
    <property type="evidence" value="ECO:0007669"/>
    <property type="project" value="InterPro"/>
</dbReference>
<dbReference type="NCBIfam" id="NF033103">
    <property type="entry name" value="bla_class_A"/>
    <property type="match status" value="1"/>
</dbReference>
<dbReference type="PRINTS" id="PR00118">
    <property type="entry name" value="BLACTAMASEA"/>
</dbReference>
<dbReference type="AlphaFoldDB" id="A0A4R7B2X1"/>